<accession>A0ACC2HYD2</accession>
<evidence type="ECO:0000313" key="1">
    <source>
        <dbReference type="EMBL" id="KAJ8107966.1"/>
    </source>
</evidence>
<dbReference type="EMBL" id="JAPHNI010000827">
    <property type="protein sequence ID" value="KAJ8107966.1"/>
    <property type="molecule type" value="Genomic_DNA"/>
</dbReference>
<evidence type="ECO:0000313" key="2">
    <source>
        <dbReference type="Proteomes" id="UP001153331"/>
    </source>
</evidence>
<keyword evidence="2" id="KW-1185">Reference proteome</keyword>
<gene>
    <name evidence="1" type="ORF">OPT61_g8502</name>
</gene>
<proteinExistence type="predicted"/>
<comment type="caution">
    <text evidence="1">The sequence shown here is derived from an EMBL/GenBank/DDBJ whole genome shotgun (WGS) entry which is preliminary data.</text>
</comment>
<organism evidence="1 2">
    <name type="scientific">Boeremia exigua</name>
    <dbReference type="NCBI Taxonomy" id="749465"/>
    <lineage>
        <taxon>Eukaryota</taxon>
        <taxon>Fungi</taxon>
        <taxon>Dikarya</taxon>
        <taxon>Ascomycota</taxon>
        <taxon>Pezizomycotina</taxon>
        <taxon>Dothideomycetes</taxon>
        <taxon>Pleosporomycetidae</taxon>
        <taxon>Pleosporales</taxon>
        <taxon>Pleosporineae</taxon>
        <taxon>Didymellaceae</taxon>
        <taxon>Boeremia</taxon>
    </lineage>
</organism>
<sequence length="1613" mass="184155">MVEPEGFLWDSKSLNDDVFIKSPRKPKKATIKEIHAFASFGADGTTASVNGYGRIMQISRFLDFGASGFLCVDPHYERPYYIKSRMEEILESSTNPNEGLRLDIVDWTAFQDIPSMGFMFDRWPRYIFNNEELPKPQDGDRLEGVANSSGHASYSTKLTSRATEGTGNANPSKVSAPRLPFPLSIHFFCHGGAVVQTYLLHVGGDGGVPRDTINWNPISLKPDICIRGLDFVENHDFDARTQPKDLEVFAASGNNLFITRRKPQDIGGSEDTNEPAMNQERKPDVPTLIISVFINGEAATLDSDNCIRLTESKIGARLELSVIYAIKLLDQCTIDDLKASKKPDHPSSEAAKKTLQDVGATDQDATTTQRATSMQSSEVEHSPSLVVSAETPDQDKEDKVVAAISHVKDALKELKEVFDNPSYFSRIYFAPTPRFDFAFRRNLEHILSVCSIPVARSPTAKSEDAEVLNSWSEVLPIAITCGDVAGHRIGSRASLSAVQFLLSALKYLDPFNDFKEQARLQNRRANLEWAKSTLSDKDKEATASLKNETTVLKSILPSSYWYIRRLSVRIVNVLRGHVLWICTEALPWTDGTFAPYYWATGKPIENLSYLSQPSLLDTPLQLLKVLHCLDDTVRSNPFIYEDNKVWIEKKLRSRAKCWLKGLHVSNQYGTYAFPRRNRGVTDDYGVFVQGPDPKFSLTDHVMISLAISCIEELKRAVSDSKSPDEPGCYYTYREVRRKTLKRFTTEEPISKQRMLASSRWTDRTRFLLHSKDTFLLSATNMCFFLETKAEARSPEQKTDSESFDPWRFADDRWTSLLDAQANQDEFQYLEWSKPLWYVMVYVLGCKGRQVGDYSPQRLIREAHTTLLVPTWYNGLFAGILGHKRLAKCYDHERDCDDYWHAVFETANILWSCGTAGDPTTMQLESRSTPSTTTGGADALNPREFSRVSQKATKRVPFSNLSPSKGQLGRNALSDDWLQSSPAILGFESKPTHHFENLKKAETEAETNRLILECLQDWKNQKLERGTMKEADKQIGRMFLPGQKRGKDLIVIDVPRYSLGTEISDRRSEKRAPEHLASPRSVWTSKKRIIWLSDQNATDAMKVYSACSGIEKINVLSFFDQHQRAESHFLDSATAALNEWETELHFSFYSLSKTDVSSLYRLKEDAHLVSTTISFRFSGDFSDRFWTCLLLEHRPAENKEKTLADRLLPSPKCGIRGDLDLQKPHQRYSVAKRRQKREDNRPTKPWQQRKVLELLIYTKILEDIVESSNEILQTVKDLALRSRHSQSAEGNRFYAAIEEARQLQWLGDRENYASIARQWRKYVQILTVVEDSLTDNLEKIGEWQRRKEDRQDQQPRWTDRDQHNHFTTILRLTIFSDRKAAEITRLRDQVRAFRGSLPDQLASIREDIDFRGSQSINLFTYVTVVFLPLGFATGVLSMSGLPDHSTLMSLVYMALSALALTVFLLLNAEFIKKLASPIVKVYRTSVTFLCWLVGLTQLWQLIKYLVFHGIAAPVMTHQAQRNKRKKARQDSSTNIPSPNSPDEQKRNMRSETTQSKQHEEAKNCQKETWHERYKKIMEFEFMKAVELHNEVQEEVRPRKKGTQKPDEEQGLAHT</sequence>
<dbReference type="Proteomes" id="UP001153331">
    <property type="component" value="Unassembled WGS sequence"/>
</dbReference>
<protein>
    <submittedName>
        <fullName evidence="1">Uncharacterized protein</fullName>
    </submittedName>
</protein>
<reference evidence="1" key="1">
    <citation type="submission" date="2022-11" db="EMBL/GenBank/DDBJ databases">
        <title>Genome Sequence of Boeremia exigua.</title>
        <authorList>
            <person name="Buettner E."/>
        </authorList>
    </citation>
    <scope>NUCLEOTIDE SEQUENCE</scope>
    <source>
        <strain evidence="1">CU02</strain>
    </source>
</reference>
<name>A0ACC2HYD2_9PLEO</name>